<feature type="compositionally biased region" description="Basic and acidic residues" evidence="3">
    <location>
        <begin position="1284"/>
        <end position="1322"/>
    </location>
</feature>
<dbReference type="InterPro" id="IPR032040">
    <property type="entry name" value="ELYS-bb"/>
</dbReference>
<feature type="region of interest" description="Disordered" evidence="3">
    <location>
        <begin position="1145"/>
        <end position="1177"/>
    </location>
</feature>
<evidence type="ECO:0000313" key="6">
    <source>
        <dbReference type="EMBL" id="CAK1550611.1"/>
    </source>
</evidence>
<evidence type="ECO:0000256" key="3">
    <source>
        <dbReference type="SAM" id="MobiDB-lite"/>
    </source>
</evidence>
<keyword evidence="2" id="KW-0539">Nucleus</keyword>
<dbReference type="InterPro" id="IPR036322">
    <property type="entry name" value="WD40_repeat_dom_sf"/>
</dbReference>
<feature type="compositionally biased region" description="Basic and acidic residues" evidence="3">
    <location>
        <begin position="2025"/>
        <end position="2042"/>
    </location>
</feature>
<protein>
    <recommendedName>
        <fullName evidence="8">Protein ELYS</fullName>
    </recommendedName>
</protein>
<gene>
    <name evidence="6" type="ORF">LNINA_LOCUS9827</name>
</gene>
<dbReference type="EMBL" id="CAVLEF010000083">
    <property type="protein sequence ID" value="CAK1550611.1"/>
    <property type="molecule type" value="Genomic_DNA"/>
</dbReference>
<feature type="compositionally biased region" description="Basic and acidic residues" evidence="3">
    <location>
        <begin position="2520"/>
        <end position="2529"/>
    </location>
</feature>
<feature type="compositionally biased region" description="Polar residues" evidence="3">
    <location>
        <begin position="2489"/>
        <end position="2498"/>
    </location>
</feature>
<feature type="domain" description="ELYS beta-propeller" evidence="5">
    <location>
        <begin position="248"/>
        <end position="497"/>
    </location>
</feature>
<feature type="compositionally biased region" description="Basic and acidic residues" evidence="3">
    <location>
        <begin position="1984"/>
        <end position="1993"/>
    </location>
</feature>
<comment type="caution">
    <text evidence="6">The sequence shown here is derived from an EMBL/GenBank/DDBJ whole genome shotgun (WGS) entry which is preliminary data.</text>
</comment>
<reference evidence="6 7" key="1">
    <citation type="submission" date="2023-11" db="EMBL/GenBank/DDBJ databases">
        <authorList>
            <person name="Okamura Y."/>
        </authorList>
    </citation>
    <scope>NUCLEOTIDE SEQUENCE [LARGE SCALE GENOMIC DNA]</scope>
</reference>
<feature type="compositionally biased region" description="Polar residues" evidence="3">
    <location>
        <begin position="1951"/>
        <end position="1964"/>
    </location>
</feature>
<evidence type="ECO:0008006" key="8">
    <source>
        <dbReference type="Google" id="ProtNLM"/>
    </source>
</evidence>
<feature type="region of interest" description="Disordered" evidence="3">
    <location>
        <begin position="2489"/>
        <end position="2578"/>
    </location>
</feature>
<evidence type="ECO:0000313" key="7">
    <source>
        <dbReference type="Proteomes" id="UP001497472"/>
    </source>
</evidence>
<dbReference type="InterPro" id="IPR025151">
    <property type="entry name" value="ELYS_dom"/>
</dbReference>
<feature type="compositionally biased region" description="Basic and acidic residues" evidence="3">
    <location>
        <begin position="2155"/>
        <end position="2204"/>
    </location>
</feature>
<feature type="compositionally biased region" description="Low complexity" evidence="3">
    <location>
        <begin position="2543"/>
        <end position="2562"/>
    </location>
</feature>
<dbReference type="Pfam" id="PF13934">
    <property type="entry name" value="ELYS"/>
    <property type="match status" value="1"/>
</dbReference>
<feature type="region of interest" description="Disordered" evidence="3">
    <location>
        <begin position="1951"/>
        <end position="2045"/>
    </location>
</feature>
<proteinExistence type="predicted"/>
<feature type="region of interest" description="Disordered" evidence="3">
    <location>
        <begin position="1815"/>
        <end position="1919"/>
    </location>
</feature>
<comment type="subcellular location">
    <subcellularLocation>
        <location evidence="1">Nucleus</location>
    </subcellularLocation>
</comment>
<keyword evidence="7" id="KW-1185">Reference proteome</keyword>
<feature type="compositionally biased region" description="Acidic residues" evidence="3">
    <location>
        <begin position="1839"/>
        <end position="1868"/>
    </location>
</feature>
<feature type="region of interest" description="Disordered" evidence="3">
    <location>
        <begin position="1524"/>
        <end position="1589"/>
    </location>
</feature>
<feature type="region of interest" description="Disordered" evidence="3">
    <location>
        <begin position="1431"/>
        <end position="1477"/>
    </location>
</feature>
<name>A0AAV1JR96_9NEOP</name>
<feature type="domain" description="ELYS-like" evidence="4">
    <location>
        <begin position="754"/>
        <end position="987"/>
    </location>
</feature>
<dbReference type="PANTHER" id="PTHR21583">
    <property type="entry name" value="ELYS PROTEIN"/>
    <property type="match status" value="1"/>
</dbReference>
<evidence type="ECO:0000256" key="2">
    <source>
        <dbReference type="ARBA" id="ARBA00023242"/>
    </source>
</evidence>
<feature type="region of interest" description="Disordered" evidence="3">
    <location>
        <begin position="2396"/>
        <end position="2420"/>
    </location>
</feature>
<feature type="compositionally biased region" description="Acidic residues" evidence="3">
    <location>
        <begin position="1881"/>
        <end position="1908"/>
    </location>
</feature>
<feature type="compositionally biased region" description="Basic and acidic residues" evidence="3">
    <location>
        <begin position="2564"/>
        <end position="2578"/>
    </location>
</feature>
<feature type="compositionally biased region" description="Basic and acidic residues" evidence="3">
    <location>
        <begin position="2292"/>
        <end position="2302"/>
    </location>
</feature>
<feature type="compositionally biased region" description="Polar residues" evidence="3">
    <location>
        <begin position="1974"/>
        <end position="1983"/>
    </location>
</feature>
<evidence type="ECO:0000259" key="4">
    <source>
        <dbReference type="Pfam" id="PF13934"/>
    </source>
</evidence>
<dbReference type="PANTHER" id="PTHR21583:SF8">
    <property type="entry name" value="PROTEIN ELYS"/>
    <property type="match status" value="1"/>
</dbReference>
<feature type="compositionally biased region" description="Polar residues" evidence="3">
    <location>
        <begin position="2091"/>
        <end position="2118"/>
    </location>
</feature>
<evidence type="ECO:0000256" key="1">
    <source>
        <dbReference type="ARBA" id="ARBA00004123"/>
    </source>
</evidence>
<dbReference type="GO" id="GO:0005634">
    <property type="term" value="C:nucleus"/>
    <property type="evidence" value="ECO:0007669"/>
    <property type="project" value="UniProtKB-SubCell"/>
</dbReference>
<feature type="compositionally biased region" description="Polar residues" evidence="3">
    <location>
        <begin position="2397"/>
        <end position="2415"/>
    </location>
</feature>
<sequence length="2578" mass="289693">MPKLQDSVFSILKTTSLSQAVFSFLQPTEDFVETPLGGILRDAKYGWLALGPKFCVIDLRSGLKVAAKTFGNGASHVAVTNVIELPQPLTNNSQQLIISLEIDDGGLICVLHINGSQLLRCIETDVIITKLALCDDVDIGPFSCFDGLLMAGTQKGEVLVIDFNRSTLLQALKDIAQGNSHLIRNESNPAGLRQISIKALHKYEIQGELPINNDEHFVVQLNEDSFLDNQYIFRNPDGTVRMKAKRDHVRVTVIQYIPQLGSLAVGYNFGAFQLWNILDLMLEFTSQVNVECLPVTHFGFQEPCDDPRAFCYLWVVFSETERFEEHEFPFAVMYSLTYQGKRMLVDNKCLYQEFSSATVRFQVELGSMDHAHLVGGRCISTHTFSINTMLGEEGEDTMLNLCQLVWECWGDQTSSSHYGMLLFDLDQWYKDHMPSTYQLQSNTFMSTAWCSELGRGCLTLDLRLDPSSLSPYSHATRLEEHFYPNSLQYNCVCLNTSEAIVLHTMGIQRQIISSISSSGPSCLLTPGRLYTSCMSAGLLPAYRDMSVDVDTSVDEQRKFLLSVALEARMSQFLKRCAQDWATGTHTGVGCTLTFLVDWAWKRAIELKENAKELISPLFTSATLPDRNVIRCLEHCVQQLSQLTGLLDAILTKCCNLVVPEALSEIEEKYKGIGTVSLYFQVIQWFLRVGLLPERNHPHASLPYPAEQLYTIYKKRREKLHRIQGDTIEGCTPSPLLYVDQLIINEFGGKPVYQIWIRAGSECGGLYPPPSLYALLKLYLLTDISEEHKHSLLLYLLFDYSMLYDDTQYETVIRRLMQFPPMFGLSTTLVRATQAFWHLDHRDFHFALDQLQCLTGNTLSDWQHQVVLSSLLAQKKSQAALQYLHVRKPAPIQNLKQKGDSPNNAVNGHDKLEDWQSCCNLYLARGLVYEALDVVRMCVHNASCADDKIQVLNYFFKGCRKSGQLSKVLQVSLLPLEEDVYIKYLRECNEPQTSDILIMYYLQQARYLEAEQYNKQIKSKSKWREMCRSVESMNDVLERESARDVLVDVMCGSVPNIANTVARFVTAEFEPHVLKPKPMSVYVKPKSPKNTFTYKSSFIQDTIENASETWINKPKTKKGLKRALTIDETPFICTPKLYKTMSFLSGQKTNDSSPAKRVKLDFSPKTPKNKTGSAVKVSQKLSEQIATLLDMPDVESPRYKMNTRPETPHSILKTRRLDYPEREVASPMDSRYLAESDDEMETASNHTHYSDSTNKHLRFTIPTPTDLGPIPSPVAVTANAQPSHDTTDHGQDVPEHDNTMESPPKKLAVERIPSRKSYKDTVKARRSLSTSANSSLTEDPNASIESIADIPITLINPRYSGERRTTMTPEPEEVDYETNRLDTGRSEMEIRSRSDARRTEDTVYETTVELSCAPKTPKGRRSIRTVSESTPIFNRSRSGTPERQDSPVVMTPLRNTRVTRSRSRTPEISPRTSPLPAIPEMPKLELETDPHPTATVVSIAASIRNRSRTPERVSKMAESPRLEVIAESPTKQDSLALPTRRSLRSRSRTPEVEVQIEQSVKESPRNLRSRSKTPEKLMSPKTENVTKNKKSLSRIVLEANTFSKTKQVEKMETESTPETSESVIECTPMKTSKQISSLMDVTFSPIVNKSILQSSHESISVTTEKIADDSSTREVKLSTFSVHEVYTEKSVLHSYQSSIADDSASQEEIKNESAAMPMYTTSNEDFAKSVLHSYESSIDISGTKENRVEPITTKVHLNETETGKSVLEDNGVLGNHNQSSLMTSDSEIEIDKDWKTDEAANVIQKEKEKIVEIEREINEIEGDMSDDDCRGETDSGNEVVEVESAEESENEEEEDEEAGEEEDSEDETSESNSSEVISVNDSESDLELQVDEQPEIEQDEEVIEQDQQIESEQTIEGAPNVAAVNVELATEIKSTEISESVEVSNDPLNQAHLSIMTDDNSNLDSESIRLHLSDESATNQNDGSCESRQDHGTQVEENADALSKPNEIEPQEAMDRANFESVITDKGTRKDIEVQSKESKVQDTDVTSIETHVPLVDENVINANENKDCESEKDPKISLNDASDEKPVQNMDIENNVTTNSILDRATPSCSNENENQTPQEKDQASKQMSVIGEDHKQGEEIISATPPSVELTVQELERQSSKSEVKQDITETIDNSKEANEKTPELEKVQNKEIAIEKSIKPEVELSTPRTRRRKSTASNKSDVDVEDTPTRSRRQSSKKEEEVVNTPRKIAQSMSEKSDVIPETPETASPRTRRRSTTPNTEVRRILTRRASKEMSEKDDSLMPLEELTPRRRTRATSKKDDDTASVASDVSLKSTQSKASDEEKSVRKGRKTFIAKPELTVIPETSVEEKSQQIDDYSTSRRVTRHQKALLERSTLLSPKSPARSTTPLTSYDESSKESFMERVELLDKADFEGTRDPDEYPYGIFPLHSTATRMRARRASSETKVVRAAKIGRSASVDVVVGVQSEMESPMSTPTRGRRASFTRAVQALHTPKGRRTSTDIRKGETESNPGSPASEVGVSTPARRSTRRTSTQSATSTPEVGKRSRKGAEKNQDV</sequence>
<organism evidence="6 7">
    <name type="scientific">Leptosia nina</name>
    <dbReference type="NCBI Taxonomy" id="320188"/>
    <lineage>
        <taxon>Eukaryota</taxon>
        <taxon>Metazoa</taxon>
        <taxon>Ecdysozoa</taxon>
        <taxon>Arthropoda</taxon>
        <taxon>Hexapoda</taxon>
        <taxon>Insecta</taxon>
        <taxon>Pterygota</taxon>
        <taxon>Neoptera</taxon>
        <taxon>Endopterygota</taxon>
        <taxon>Lepidoptera</taxon>
        <taxon>Glossata</taxon>
        <taxon>Ditrysia</taxon>
        <taxon>Papilionoidea</taxon>
        <taxon>Pieridae</taxon>
        <taxon>Pierinae</taxon>
        <taxon>Leptosia</taxon>
    </lineage>
</organism>
<evidence type="ECO:0000259" key="5">
    <source>
        <dbReference type="Pfam" id="PF16687"/>
    </source>
</evidence>
<feature type="compositionally biased region" description="Polar residues" evidence="3">
    <location>
        <begin position="1326"/>
        <end position="1339"/>
    </location>
</feature>
<accession>A0AAV1JR96</accession>
<dbReference type="InterPro" id="IPR052620">
    <property type="entry name" value="ELYS/MEL-28_NucAsmblyFactor"/>
</dbReference>
<feature type="region of interest" description="Disordered" evidence="3">
    <location>
        <begin position="1276"/>
        <end position="1339"/>
    </location>
</feature>
<feature type="region of interest" description="Disordered" evidence="3">
    <location>
        <begin position="2057"/>
        <end position="2352"/>
    </location>
</feature>
<feature type="compositionally biased region" description="Low complexity" evidence="3">
    <location>
        <begin position="1869"/>
        <end position="1880"/>
    </location>
</feature>
<dbReference type="SUPFAM" id="SSF50978">
    <property type="entry name" value="WD40 repeat-like"/>
    <property type="match status" value="1"/>
</dbReference>
<dbReference type="Proteomes" id="UP001497472">
    <property type="component" value="Unassembled WGS sequence"/>
</dbReference>
<feature type="compositionally biased region" description="Basic and acidic residues" evidence="3">
    <location>
        <begin position="2064"/>
        <end position="2075"/>
    </location>
</feature>
<dbReference type="Pfam" id="PF16687">
    <property type="entry name" value="ELYS-bb"/>
    <property type="match status" value="1"/>
</dbReference>